<reference evidence="4" key="1">
    <citation type="submission" date="2017-05" db="EMBL/GenBank/DDBJ databases">
        <authorList>
            <person name="Sung H."/>
        </authorList>
    </citation>
    <scope>NUCLEOTIDE SEQUENCE [LARGE SCALE GENOMIC DNA]</scope>
    <source>
        <strain evidence="4">AR23208</strain>
    </source>
</reference>
<keyword evidence="4" id="KW-1185">Reference proteome</keyword>
<protein>
    <submittedName>
        <fullName evidence="3">Uncharacterized protein</fullName>
    </submittedName>
</protein>
<accession>A0A1Y0IQB2</accession>
<sequence length="139" mass="15109">MEFFQFGWVVIVLGGVLWNILKRIKHEADRSESAKPKPKPWQDRLEELLNAVTDPQQTAVAVPAESPPSEHVSAPAPAPRMSSGARGPAAPSKRAGQPPAPSADTAGLTSRQNLRNALILREVLSEPRAKQPWRPGGRK</sequence>
<dbReference type="OrthoDB" id="9884811at2"/>
<evidence type="ECO:0000256" key="1">
    <source>
        <dbReference type="SAM" id="MobiDB-lite"/>
    </source>
</evidence>
<dbReference type="EMBL" id="CP021434">
    <property type="protein sequence ID" value="ARU62026.1"/>
    <property type="molecule type" value="Genomic_DNA"/>
</dbReference>
<evidence type="ECO:0000256" key="2">
    <source>
        <dbReference type="SAM" id="Phobius"/>
    </source>
</evidence>
<name>A0A1Y0IQB2_9BACL</name>
<proteinExistence type="predicted"/>
<evidence type="ECO:0000313" key="3">
    <source>
        <dbReference type="EMBL" id="ARU62026.1"/>
    </source>
</evidence>
<gene>
    <name evidence="3" type="ORF">CBW65_14180</name>
</gene>
<dbReference type="KEGG" id="tum:CBW65_14180"/>
<dbReference type="Proteomes" id="UP000195437">
    <property type="component" value="Chromosome"/>
</dbReference>
<feature type="compositionally biased region" description="Basic and acidic residues" evidence="1">
    <location>
        <begin position="27"/>
        <end position="47"/>
    </location>
</feature>
<feature type="region of interest" description="Disordered" evidence="1">
    <location>
        <begin position="27"/>
        <end position="139"/>
    </location>
</feature>
<feature type="transmembrane region" description="Helical" evidence="2">
    <location>
        <begin position="6"/>
        <end position="21"/>
    </location>
</feature>
<keyword evidence="2" id="KW-1133">Transmembrane helix</keyword>
<dbReference type="RefSeq" id="WP_087457391.1">
    <property type="nucleotide sequence ID" value="NZ_CP021434.1"/>
</dbReference>
<dbReference type="AlphaFoldDB" id="A0A1Y0IQB2"/>
<keyword evidence="2" id="KW-0812">Transmembrane</keyword>
<keyword evidence="2" id="KW-0472">Membrane</keyword>
<organism evidence="3 4">
    <name type="scientific">Tumebacillus avium</name>
    <dbReference type="NCBI Taxonomy" id="1903704"/>
    <lineage>
        <taxon>Bacteria</taxon>
        <taxon>Bacillati</taxon>
        <taxon>Bacillota</taxon>
        <taxon>Bacilli</taxon>
        <taxon>Bacillales</taxon>
        <taxon>Alicyclobacillaceae</taxon>
        <taxon>Tumebacillus</taxon>
    </lineage>
</organism>
<evidence type="ECO:0000313" key="4">
    <source>
        <dbReference type="Proteomes" id="UP000195437"/>
    </source>
</evidence>